<name>A0A7J6VX36_THATH</name>
<dbReference type="Proteomes" id="UP000554482">
    <property type="component" value="Unassembled WGS sequence"/>
</dbReference>
<gene>
    <name evidence="1" type="ORF">FRX31_021245</name>
</gene>
<organism evidence="1 2">
    <name type="scientific">Thalictrum thalictroides</name>
    <name type="common">Rue-anemone</name>
    <name type="synonym">Anemone thalictroides</name>
    <dbReference type="NCBI Taxonomy" id="46969"/>
    <lineage>
        <taxon>Eukaryota</taxon>
        <taxon>Viridiplantae</taxon>
        <taxon>Streptophyta</taxon>
        <taxon>Embryophyta</taxon>
        <taxon>Tracheophyta</taxon>
        <taxon>Spermatophyta</taxon>
        <taxon>Magnoliopsida</taxon>
        <taxon>Ranunculales</taxon>
        <taxon>Ranunculaceae</taxon>
        <taxon>Thalictroideae</taxon>
        <taxon>Thalictrum</taxon>
    </lineage>
</organism>
<proteinExistence type="predicted"/>
<sequence>MDISSFCYLPDTAISRRADRDAGLGSSISWTNRDGIGRTEKHFNLQLVGVRQAFAVVQHKGDA</sequence>
<evidence type="ECO:0000313" key="2">
    <source>
        <dbReference type="Proteomes" id="UP000554482"/>
    </source>
</evidence>
<comment type="caution">
    <text evidence="1">The sequence shown here is derived from an EMBL/GenBank/DDBJ whole genome shotgun (WGS) entry which is preliminary data.</text>
</comment>
<reference evidence="1 2" key="1">
    <citation type="submission" date="2020-06" db="EMBL/GenBank/DDBJ databases">
        <title>Transcriptomic and genomic resources for Thalictrum thalictroides and T. hernandezii: Facilitating candidate gene discovery in an emerging model plant lineage.</title>
        <authorList>
            <person name="Arias T."/>
            <person name="Riano-Pachon D.M."/>
            <person name="Di Stilio V.S."/>
        </authorList>
    </citation>
    <scope>NUCLEOTIDE SEQUENCE [LARGE SCALE GENOMIC DNA]</scope>
    <source>
        <strain evidence="2">cv. WT478/WT964</strain>
        <tissue evidence="1">Leaves</tissue>
    </source>
</reference>
<keyword evidence="2" id="KW-1185">Reference proteome</keyword>
<accession>A0A7J6VX36</accession>
<dbReference type="EMBL" id="JABWDY010025839">
    <property type="protein sequence ID" value="KAF5189168.1"/>
    <property type="molecule type" value="Genomic_DNA"/>
</dbReference>
<protein>
    <submittedName>
        <fullName evidence="1">Uncharacterized protein</fullName>
    </submittedName>
</protein>
<evidence type="ECO:0000313" key="1">
    <source>
        <dbReference type="EMBL" id="KAF5189168.1"/>
    </source>
</evidence>
<dbReference type="AlphaFoldDB" id="A0A7J6VX36"/>